<dbReference type="PROSITE" id="PS51257">
    <property type="entry name" value="PROKAR_LIPOPROTEIN"/>
    <property type="match status" value="1"/>
</dbReference>
<reference evidence="1" key="1">
    <citation type="submission" date="2018-06" db="EMBL/GenBank/DDBJ databases">
        <authorList>
            <person name="Zhirakovskaya E."/>
        </authorList>
    </citation>
    <scope>NUCLEOTIDE SEQUENCE</scope>
</reference>
<evidence type="ECO:0000313" key="1">
    <source>
        <dbReference type="EMBL" id="VAV89478.1"/>
    </source>
</evidence>
<dbReference type="AlphaFoldDB" id="A0A3B0RMQ6"/>
<accession>A0A3B0RMQ6</accession>
<evidence type="ECO:0008006" key="2">
    <source>
        <dbReference type="Google" id="ProtNLM"/>
    </source>
</evidence>
<proteinExistence type="predicted"/>
<gene>
    <name evidence="1" type="ORF">MNBD_ALPHA02-486</name>
</gene>
<organism evidence="1">
    <name type="scientific">hydrothermal vent metagenome</name>
    <dbReference type="NCBI Taxonomy" id="652676"/>
    <lineage>
        <taxon>unclassified sequences</taxon>
        <taxon>metagenomes</taxon>
        <taxon>ecological metagenomes</taxon>
    </lineage>
</organism>
<dbReference type="InterPro" id="IPR021959">
    <property type="entry name" value="DUF3576"/>
</dbReference>
<dbReference type="Pfam" id="PF12100">
    <property type="entry name" value="DUF3576"/>
    <property type="match status" value="1"/>
</dbReference>
<sequence length="156" mass="17069">MSVYQRIRNIARVSAKAMAVGLVLTLGGCGIFGGDSPTKKVEAAEEVYQIGVNAYLWRSALDTMSFMPILSADQNGGIILTDWTNNPGNVNERTKVDILIVGRKLTADSLNVSVHRQFKVKDSWQDTSPRPGAAVKITNAILMQARLLRRDNAPIK</sequence>
<name>A0A3B0RMQ6_9ZZZZ</name>
<protein>
    <recommendedName>
        <fullName evidence="2">DUF3576 domain-containing protein</fullName>
    </recommendedName>
</protein>
<dbReference type="EMBL" id="UOED01000046">
    <property type="protein sequence ID" value="VAV89478.1"/>
    <property type="molecule type" value="Genomic_DNA"/>
</dbReference>